<comment type="caution">
    <text evidence="3">The sequence shown here is derived from an EMBL/GenBank/DDBJ whole genome shotgun (WGS) entry which is preliminary data.</text>
</comment>
<dbReference type="PANTHER" id="PTHR42693">
    <property type="entry name" value="ARYLSULFATASE FAMILY MEMBER"/>
    <property type="match status" value="1"/>
</dbReference>
<dbReference type="InterPro" id="IPR017850">
    <property type="entry name" value="Alkaline_phosphatase_core_sf"/>
</dbReference>
<dbReference type="SUPFAM" id="SSF53649">
    <property type="entry name" value="Alkaline phosphatase-like"/>
    <property type="match status" value="1"/>
</dbReference>
<feature type="non-terminal residue" evidence="3">
    <location>
        <position position="256"/>
    </location>
</feature>
<evidence type="ECO:0000256" key="1">
    <source>
        <dbReference type="ARBA" id="ARBA00008779"/>
    </source>
</evidence>
<feature type="non-terminal residue" evidence="3">
    <location>
        <position position="1"/>
    </location>
</feature>
<name>X0WCJ3_9ZZZZ</name>
<dbReference type="GO" id="GO:0004065">
    <property type="term" value="F:arylsulfatase activity"/>
    <property type="evidence" value="ECO:0007669"/>
    <property type="project" value="TreeGrafter"/>
</dbReference>
<gene>
    <name evidence="3" type="ORF">S01H1_58780</name>
</gene>
<sequence>PDLGKYKDMPWDQKHKEWAAMMEHLDRHVGEITETLDELNLIENTILFFASDNGYSHWGYFNRKRWENDSLFDNKGPWKGGKFLPLDGGVRIPFFVNWKGKIKPGTNGEPVALYDFPATACDLAGIDEPLTDGISLLPLMMGESIPEGPLHRYLYWENGSFGAHAQAARFRNWFAFREHPDKTLQLWDLSSDITCSKNVAASNSRIAEEALQIFLESHKPSEWYVNPGDTEELIENKRMKAEQEGSIQEPVRANSR</sequence>
<dbReference type="PANTHER" id="PTHR42693:SF33">
    <property type="entry name" value="ARYLSULFATASE"/>
    <property type="match status" value="1"/>
</dbReference>
<proteinExistence type="inferred from homology"/>
<accession>X0WCJ3</accession>
<protein>
    <recommendedName>
        <fullName evidence="2">Sulfatase N-terminal domain-containing protein</fullName>
    </recommendedName>
</protein>
<reference evidence="3" key="1">
    <citation type="journal article" date="2014" name="Front. Microbiol.">
        <title>High frequency of phylogenetically diverse reductive dehalogenase-homologous genes in deep subseafloor sedimentary metagenomes.</title>
        <authorList>
            <person name="Kawai M."/>
            <person name="Futagami T."/>
            <person name="Toyoda A."/>
            <person name="Takaki Y."/>
            <person name="Nishi S."/>
            <person name="Hori S."/>
            <person name="Arai W."/>
            <person name="Tsubouchi T."/>
            <person name="Morono Y."/>
            <person name="Uchiyama I."/>
            <person name="Ito T."/>
            <person name="Fujiyama A."/>
            <person name="Inagaki F."/>
            <person name="Takami H."/>
        </authorList>
    </citation>
    <scope>NUCLEOTIDE SEQUENCE</scope>
    <source>
        <strain evidence="3">Expedition CK06-06</strain>
    </source>
</reference>
<dbReference type="AlphaFoldDB" id="X0WCJ3"/>
<dbReference type="EMBL" id="BARS01038411">
    <property type="protein sequence ID" value="GAG22298.1"/>
    <property type="molecule type" value="Genomic_DNA"/>
</dbReference>
<dbReference type="InterPro" id="IPR050738">
    <property type="entry name" value="Sulfatase"/>
</dbReference>
<dbReference type="Gene3D" id="3.40.720.10">
    <property type="entry name" value="Alkaline Phosphatase, subunit A"/>
    <property type="match status" value="1"/>
</dbReference>
<dbReference type="Pfam" id="PF00884">
    <property type="entry name" value="Sulfatase"/>
    <property type="match status" value="1"/>
</dbReference>
<evidence type="ECO:0000313" key="3">
    <source>
        <dbReference type="EMBL" id="GAG22298.1"/>
    </source>
</evidence>
<organism evidence="3">
    <name type="scientific">marine sediment metagenome</name>
    <dbReference type="NCBI Taxonomy" id="412755"/>
    <lineage>
        <taxon>unclassified sequences</taxon>
        <taxon>metagenomes</taxon>
        <taxon>ecological metagenomes</taxon>
    </lineage>
</organism>
<evidence type="ECO:0000259" key="2">
    <source>
        <dbReference type="Pfam" id="PF00884"/>
    </source>
</evidence>
<feature type="domain" description="Sulfatase N-terminal" evidence="2">
    <location>
        <begin position="13"/>
        <end position="126"/>
    </location>
</feature>
<dbReference type="InterPro" id="IPR000917">
    <property type="entry name" value="Sulfatase_N"/>
</dbReference>
<comment type="similarity">
    <text evidence="1">Belongs to the sulfatase family.</text>
</comment>